<organism evidence="2 3">
    <name type="scientific">Fodinisporobacter ferrooxydans</name>
    <dbReference type="NCBI Taxonomy" id="2901836"/>
    <lineage>
        <taxon>Bacteria</taxon>
        <taxon>Bacillati</taxon>
        <taxon>Bacillota</taxon>
        <taxon>Bacilli</taxon>
        <taxon>Bacillales</taxon>
        <taxon>Alicyclobacillaceae</taxon>
        <taxon>Fodinisporobacter</taxon>
    </lineage>
</organism>
<evidence type="ECO:0000313" key="3">
    <source>
        <dbReference type="Proteomes" id="UP000830167"/>
    </source>
</evidence>
<dbReference type="CDD" id="cd00757">
    <property type="entry name" value="ThiF_MoeB_HesA_family"/>
    <property type="match status" value="1"/>
</dbReference>
<name>A0ABY4CR43_9BACL</name>
<dbReference type="Proteomes" id="UP000830167">
    <property type="component" value="Chromosome"/>
</dbReference>
<reference evidence="2" key="1">
    <citation type="submission" date="2021-12" db="EMBL/GenBank/DDBJ databases">
        <title>Alicyclobacillaceae gen. nov., sp. nov., isolated from chalcocite enrichment system.</title>
        <authorList>
            <person name="Jiang Z."/>
        </authorList>
    </citation>
    <scope>NUCLEOTIDE SEQUENCE</scope>
    <source>
        <strain evidence="2">MYW30-H2</strain>
    </source>
</reference>
<sequence length="341" mass="37625">MDRARYSRQILFPNIGEEGQLRLLQSRVAIVGMGALGTVLANHMVRAGAGFVRLIDRDFVEWSNLQRQMLYDENDAKQLLPKAEAAAGKLRQINSSVVIEPIVADLTSQNAEQWLADVDLILDGTDNFQIRFLINDVSVKHQIPWVYGGAVSAHGMTFAIIPGRTPCLRCMFASAPAPGTTPTCDTAGVIGPIIHVIASLQATEAIKYLTGHADAVSRVSTSVDVWNTQFRQIDLTHAKQPSCICCGQHTFEYLQTSIQEQTTTLCGRDTVQVHPKEEVRIPLADFAKRMEPIGKVEANRFLVRVHIKDYVLVVFPDGRALVQGTNEPGIARSLYAKYIGM</sequence>
<dbReference type="EMBL" id="CP089291">
    <property type="protein sequence ID" value="UOF92930.1"/>
    <property type="molecule type" value="Genomic_DNA"/>
</dbReference>
<dbReference type="GO" id="GO:0016779">
    <property type="term" value="F:nucleotidyltransferase activity"/>
    <property type="evidence" value="ECO:0007669"/>
    <property type="project" value="UniProtKB-KW"/>
</dbReference>
<dbReference type="PANTHER" id="PTHR10953">
    <property type="entry name" value="UBIQUITIN-ACTIVATING ENZYME E1"/>
    <property type="match status" value="1"/>
</dbReference>
<keyword evidence="2" id="KW-0808">Transferase</keyword>
<dbReference type="InterPro" id="IPR035985">
    <property type="entry name" value="Ubiquitin-activating_enz"/>
</dbReference>
<dbReference type="Pfam" id="PF00899">
    <property type="entry name" value="ThiF"/>
    <property type="match status" value="1"/>
</dbReference>
<protein>
    <submittedName>
        <fullName evidence="2">ThiF family adenylyltransferase</fullName>
    </submittedName>
</protein>
<accession>A0ABY4CR43</accession>
<feature type="domain" description="THIF-type NAD/FAD binding fold" evidence="1">
    <location>
        <begin position="6"/>
        <end position="243"/>
    </location>
</feature>
<dbReference type="Gene3D" id="3.40.50.720">
    <property type="entry name" value="NAD(P)-binding Rossmann-like Domain"/>
    <property type="match status" value="1"/>
</dbReference>
<keyword evidence="2" id="KW-0548">Nucleotidyltransferase</keyword>
<dbReference type="InterPro" id="IPR000594">
    <property type="entry name" value="ThiF_NAD_FAD-bd"/>
</dbReference>
<evidence type="ECO:0000313" key="2">
    <source>
        <dbReference type="EMBL" id="UOF92930.1"/>
    </source>
</evidence>
<evidence type="ECO:0000259" key="1">
    <source>
        <dbReference type="Pfam" id="PF00899"/>
    </source>
</evidence>
<gene>
    <name evidence="2" type="ORF">LSG31_18945</name>
</gene>
<dbReference type="InterPro" id="IPR045886">
    <property type="entry name" value="ThiF/MoeB/HesA"/>
</dbReference>
<proteinExistence type="predicted"/>
<dbReference type="PANTHER" id="PTHR10953:SF102">
    <property type="entry name" value="ADENYLYLTRANSFERASE AND SULFURTRANSFERASE MOCS3"/>
    <property type="match status" value="1"/>
</dbReference>
<dbReference type="SUPFAM" id="SSF69572">
    <property type="entry name" value="Activating enzymes of the ubiquitin-like proteins"/>
    <property type="match status" value="1"/>
</dbReference>
<keyword evidence="3" id="KW-1185">Reference proteome</keyword>